<dbReference type="AlphaFoldDB" id="A0A559JSW1"/>
<keyword evidence="2" id="KW-1185">Reference proteome</keyword>
<comment type="caution">
    <text evidence="1">The sequence shown here is derived from an EMBL/GenBank/DDBJ whole genome shotgun (WGS) entry which is preliminary data.</text>
</comment>
<proteinExistence type="predicted"/>
<dbReference type="OrthoDB" id="5616024at2"/>
<evidence type="ECO:0000313" key="1">
    <source>
        <dbReference type="EMBL" id="TVY02972.1"/>
    </source>
</evidence>
<dbReference type="Pfam" id="PF10719">
    <property type="entry name" value="ComFB"/>
    <property type="match status" value="1"/>
</dbReference>
<reference evidence="1 2" key="1">
    <citation type="submission" date="2019-07" db="EMBL/GenBank/DDBJ databases">
        <authorList>
            <person name="Kim J."/>
        </authorList>
    </citation>
    <scope>NUCLEOTIDE SEQUENCE [LARGE SCALE GENOMIC DNA]</scope>
    <source>
        <strain evidence="1 2">G13</strain>
    </source>
</reference>
<protein>
    <submittedName>
        <fullName evidence="1">Competence protein ComFB</fullName>
    </submittedName>
</protein>
<gene>
    <name evidence="1" type="ORF">FPZ45_03515</name>
</gene>
<organism evidence="1 2">
    <name type="scientific">Cohnella terricola</name>
    <dbReference type="NCBI Taxonomy" id="1289167"/>
    <lineage>
        <taxon>Bacteria</taxon>
        <taxon>Bacillati</taxon>
        <taxon>Bacillota</taxon>
        <taxon>Bacilli</taxon>
        <taxon>Bacillales</taxon>
        <taxon>Paenibacillaceae</taxon>
        <taxon>Cohnella</taxon>
    </lineage>
</organism>
<dbReference type="InterPro" id="IPR019657">
    <property type="entry name" value="ComFB"/>
</dbReference>
<name>A0A559JSW1_9BACL</name>
<dbReference type="EMBL" id="VNJJ01000002">
    <property type="protein sequence ID" value="TVY02972.1"/>
    <property type="molecule type" value="Genomic_DNA"/>
</dbReference>
<evidence type="ECO:0000313" key="2">
    <source>
        <dbReference type="Proteomes" id="UP000316330"/>
    </source>
</evidence>
<accession>A0A559JSW1</accession>
<dbReference type="Proteomes" id="UP000316330">
    <property type="component" value="Unassembled WGS sequence"/>
</dbReference>
<sequence length="112" mass="12729">MSDAEREIVNADGECTHMFFSRELSIFNAMEPIVSDLFEDHYVKTGILACDCEKCQMDIILLALNHIPPHYTSSQTGEAYIKALYQEPQLQSDVLRELTKAVQVIKISPRHS</sequence>